<dbReference type="Pfam" id="PF18939">
    <property type="entry name" value="DUF5686"/>
    <property type="match status" value="1"/>
</dbReference>
<dbReference type="Pfam" id="PF13715">
    <property type="entry name" value="CarbopepD_reg_2"/>
    <property type="match status" value="1"/>
</dbReference>
<sequence>MIKYTFTSFGILIILFWLFSIPQEASAQSISGYVMNQENEPVPFVNIYVKELETGTSTDSKGRYFLTLEPGDFEIIFSSIGYVTKTINVVIGDGEITKNVWLESASLELDQIVVKAKRKDPAYEIIQQVIDRKKHFLTQVKSAKSEVYVKATEEIEKKRKTPKQEKDESIGISLEGEPIDPFEEEKKKQTEKVPELNMVEMRLTLNYEYPENYKEERSAFKAYGNQSGLFIPRFSEADFNFYRNLVDLKGIAEVPIISPVSRTAILSYKYKLEEVLNEDGILVYKIKVIPRKKGNSTCHGYLYINDGTWNINRLDLSFEKGGLKFYDAFRLKQDYKQIEDSLWIPYRQAFFYETKQGRSKIFKGNTVLHYADYQKDYEFPDKFFGNEVAITTKEAYKRDSSYWNSTRPEPLTTKQQEVVAYRDSVEAVHNSKAYQDSIQAKYNKVTIGEILYHGVGFRNNTKKSNIYISSLLSIINFEVIGGFRFGPFMSYFRRWESGRMMFTSGSLNIGVKNVDLQGRGHVWFRYDPHRLADLTFSAGRSFYSVNSFDAYLNQLKISNYILTDRVFLSHRIELFNGFYLFTGFDFSDRRSIENYETSTILNKVIDETDPLVFENYSALITELRFSYTPAQKFMTEPNRKVVLGSKYPTISITHRKGWNGPFSSDIDFDYVDLSLKQDLILGIFGNSKYTVRAGKFINTKELKFVDFKRFRQSDPYLYSDPLHSFQSLDTSLVATDLFFEVHHIHHFNGALINNVPIIKKLKLRAVAGGGFLWIKQSDYRHEELFAGVERVIKLGPRRRLRVGVFGVVAESNHTGLTTDFKISFDLIDTWKKEWSY</sequence>
<dbReference type="InterPro" id="IPR008969">
    <property type="entry name" value="CarboxyPept-like_regulatory"/>
</dbReference>
<reference evidence="1" key="1">
    <citation type="submission" date="2023-06" db="EMBL/GenBank/DDBJ databases">
        <title>Genomic of Parafulvivirga corallium.</title>
        <authorList>
            <person name="Wang G."/>
        </authorList>
    </citation>
    <scope>NUCLEOTIDE SEQUENCE</scope>
    <source>
        <strain evidence="1">BMA10</strain>
    </source>
</reference>
<name>A0ABT8KU15_9BACT</name>
<dbReference type="InterPro" id="IPR043741">
    <property type="entry name" value="DUF5686"/>
</dbReference>
<evidence type="ECO:0000313" key="1">
    <source>
        <dbReference type="EMBL" id="MDN5203648.1"/>
    </source>
</evidence>
<dbReference type="EMBL" id="JAUJEA010000008">
    <property type="protein sequence ID" value="MDN5203648.1"/>
    <property type="molecule type" value="Genomic_DNA"/>
</dbReference>
<organism evidence="1 2">
    <name type="scientific">Splendidivirga corallicola</name>
    <dbReference type="NCBI Taxonomy" id="3051826"/>
    <lineage>
        <taxon>Bacteria</taxon>
        <taxon>Pseudomonadati</taxon>
        <taxon>Bacteroidota</taxon>
        <taxon>Cytophagia</taxon>
        <taxon>Cytophagales</taxon>
        <taxon>Splendidivirgaceae</taxon>
        <taxon>Splendidivirga</taxon>
    </lineage>
</organism>
<evidence type="ECO:0000313" key="2">
    <source>
        <dbReference type="Proteomes" id="UP001172082"/>
    </source>
</evidence>
<keyword evidence="2" id="KW-1185">Reference proteome</keyword>
<accession>A0ABT8KU15</accession>
<dbReference type="Gene3D" id="2.60.40.1120">
    <property type="entry name" value="Carboxypeptidase-like, regulatory domain"/>
    <property type="match status" value="1"/>
</dbReference>
<dbReference type="SUPFAM" id="SSF49464">
    <property type="entry name" value="Carboxypeptidase regulatory domain-like"/>
    <property type="match status" value="1"/>
</dbReference>
<protein>
    <submittedName>
        <fullName evidence="1">DUF5686 and carboxypeptidase regulatory-like domain-containing protein</fullName>
    </submittedName>
</protein>
<gene>
    <name evidence="1" type="ORF">QQ008_19825</name>
</gene>
<dbReference type="RefSeq" id="WP_346753671.1">
    <property type="nucleotide sequence ID" value="NZ_JAUJEA010000008.1"/>
</dbReference>
<comment type="caution">
    <text evidence="1">The sequence shown here is derived from an EMBL/GenBank/DDBJ whole genome shotgun (WGS) entry which is preliminary data.</text>
</comment>
<dbReference type="Proteomes" id="UP001172082">
    <property type="component" value="Unassembled WGS sequence"/>
</dbReference>
<proteinExistence type="predicted"/>